<keyword evidence="7 12" id="KW-0460">Magnesium</keyword>
<protein>
    <recommendedName>
        <fullName evidence="12">Histidine biosynthesis bifunctional protein HisB</fullName>
    </recommendedName>
    <domain>
        <recommendedName>
            <fullName evidence="12">Histidinol-phosphatase</fullName>
            <ecNumber evidence="12">3.1.3.15</ecNumber>
        </recommendedName>
    </domain>
    <domain>
        <recommendedName>
            <fullName evidence="12">Imidazoleglycerol-phosphate dehydratase</fullName>
            <shortName evidence="12">IGPD</shortName>
            <ecNumber evidence="12">4.2.1.19</ecNumber>
        </recommendedName>
    </domain>
</protein>
<dbReference type="InterPro" id="IPR020565">
    <property type="entry name" value="ImidazoleglycerP_deHydtase_CS"/>
</dbReference>
<dbReference type="Gene3D" id="3.30.230.40">
    <property type="entry name" value="Imidazole glycerol phosphate dehydratase, domain 1"/>
    <property type="match status" value="2"/>
</dbReference>
<evidence type="ECO:0000256" key="3">
    <source>
        <dbReference type="ARBA" id="ARBA00022490"/>
    </source>
</evidence>
<evidence type="ECO:0000256" key="8">
    <source>
        <dbReference type="ARBA" id="ARBA00023102"/>
    </source>
</evidence>
<dbReference type="InterPro" id="IPR006549">
    <property type="entry name" value="HAD-SF_hydro_IIIA"/>
</dbReference>
<dbReference type="NCBIfam" id="TIGR01656">
    <property type="entry name" value="Histidinol-ppas"/>
    <property type="match status" value="1"/>
</dbReference>
<gene>
    <name evidence="12" type="primary">hisB</name>
    <name evidence="13" type="ORF">B0A75_19765</name>
</gene>
<sequence length="378" mass="42966">MKKVLFIDRDGTIVLEPENLQLDSLDKLEFYPKAFQYLAKIASELDYELAMVTNQDGLGTDSFPEDTFWPTQNFILRAFENEGVLFDEIFVDRSFPEENAPTRKPRTGMLTKYLNNPEYDLGNSFVLGDRLTDVELAKNLGAKAIFMNDSDGAGSNEISSKREELNETIVLQTMDWKKIYEFLKLEARSATITRKTNETDIYINLNLDGTGKSKIDTGIAFFDHMLDQISRHGQMDLEILVKGDLEVDEHHTIEDTAIALGEVFAKALGNKLGIERYGFCLPMDDCLAQAAIDFGGRNWLIWETEFKREMVGKMPTEMFYHFFKSFTDGAKANLNIKAEGINEHHKIEAIFKAFAKAIKVAVKRDTEKMILPSTKGML</sequence>
<keyword evidence="4 12" id="KW-0028">Amino-acid biosynthesis</keyword>
<dbReference type="GO" id="GO:0046872">
    <property type="term" value="F:metal ion binding"/>
    <property type="evidence" value="ECO:0007669"/>
    <property type="project" value="UniProtKB-KW"/>
</dbReference>
<comment type="similarity">
    <text evidence="12">In the C-terminal section; belongs to the imidazoleglycerol-phosphate dehydratase family.</text>
</comment>
<comment type="caution">
    <text evidence="12">Lacks conserved residue(s) required for the propagation of feature annotation.</text>
</comment>
<dbReference type="PROSITE" id="PS00954">
    <property type="entry name" value="IGP_DEHYDRATASE_1"/>
    <property type="match status" value="1"/>
</dbReference>
<accession>A0A226HJM6</accession>
<keyword evidence="14" id="KW-1185">Reference proteome</keyword>
<dbReference type="AlphaFoldDB" id="A0A226HJM6"/>
<dbReference type="SUPFAM" id="SSF56784">
    <property type="entry name" value="HAD-like"/>
    <property type="match status" value="1"/>
</dbReference>
<comment type="subcellular location">
    <subcellularLocation>
        <location evidence="12">Cytoplasm</location>
    </subcellularLocation>
</comment>
<evidence type="ECO:0000256" key="10">
    <source>
        <dbReference type="ARBA" id="ARBA00023268"/>
    </source>
</evidence>
<feature type="binding site" evidence="12">
    <location>
        <position position="8"/>
    </location>
    <ligand>
        <name>Mg(2+)</name>
        <dbReference type="ChEBI" id="CHEBI:18420"/>
    </ligand>
</feature>
<dbReference type="NCBIfam" id="TIGR01261">
    <property type="entry name" value="hisB_Nterm"/>
    <property type="match status" value="1"/>
</dbReference>
<evidence type="ECO:0000256" key="12">
    <source>
        <dbReference type="HAMAP-Rule" id="MF_01022"/>
    </source>
</evidence>
<dbReference type="GO" id="GO:0004401">
    <property type="term" value="F:histidinol-phosphatase activity"/>
    <property type="evidence" value="ECO:0007669"/>
    <property type="project" value="UniProtKB-UniRule"/>
</dbReference>
<dbReference type="Pfam" id="PF00475">
    <property type="entry name" value="IGPD"/>
    <property type="match status" value="1"/>
</dbReference>
<dbReference type="Pfam" id="PF13242">
    <property type="entry name" value="Hydrolase_like"/>
    <property type="match status" value="1"/>
</dbReference>
<dbReference type="EC" id="4.2.1.19" evidence="12"/>
<dbReference type="UniPathway" id="UPA00031">
    <property type="reaction ID" value="UER00011"/>
</dbReference>
<evidence type="ECO:0000256" key="1">
    <source>
        <dbReference type="ARBA" id="ARBA00001946"/>
    </source>
</evidence>
<comment type="pathway">
    <text evidence="12">Amino-acid biosynthesis; L-histidine biosynthesis; L-histidine from 5-phospho-alpha-D-ribose 1-diphosphate: step 8/9.</text>
</comment>
<evidence type="ECO:0000313" key="14">
    <source>
        <dbReference type="Proteomes" id="UP000198336"/>
    </source>
</evidence>
<feature type="region of interest" description="Imidazoleglycerol-phosphate dehydratase" evidence="12">
    <location>
        <begin position="188"/>
        <end position="378"/>
    </location>
</feature>
<keyword evidence="9 12" id="KW-0456">Lyase</keyword>
<feature type="binding site" evidence="12">
    <location>
        <position position="10"/>
    </location>
    <ligand>
        <name>Mg(2+)</name>
        <dbReference type="ChEBI" id="CHEBI:18420"/>
    </ligand>
</feature>
<organism evidence="13 14">
    <name type="scientific">Flavobacterium oncorhynchi</name>
    <dbReference type="NCBI Taxonomy" id="728056"/>
    <lineage>
        <taxon>Bacteria</taxon>
        <taxon>Pseudomonadati</taxon>
        <taxon>Bacteroidota</taxon>
        <taxon>Flavobacteriia</taxon>
        <taxon>Flavobacteriales</taxon>
        <taxon>Flavobacteriaceae</taxon>
        <taxon>Flavobacterium</taxon>
    </lineage>
</organism>
<keyword evidence="6 12" id="KW-0378">Hydrolase</keyword>
<comment type="catalytic activity">
    <reaction evidence="12">
        <text>D-erythro-1-(imidazol-4-yl)glycerol 3-phosphate = 3-(imidazol-4-yl)-2-oxopropyl phosphate + H2O</text>
        <dbReference type="Rhea" id="RHEA:11040"/>
        <dbReference type="ChEBI" id="CHEBI:15377"/>
        <dbReference type="ChEBI" id="CHEBI:57766"/>
        <dbReference type="ChEBI" id="CHEBI:58278"/>
        <dbReference type="EC" id="4.2.1.19"/>
    </reaction>
</comment>
<dbReference type="InterPro" id="IPR036412">
    <property type="entry name" value="HAD-like_sf"/>
</dbReference>
<keyword evidence="5 12" id="KW-0479">Metal-binding</keyword>
<dbReference type="Proteomes" id="UP000198336">
    <property type="component" value="Unassembled WGS sequence"/>
</dbReference>
<dbReference type="InterPro" id="IPR020568">
    <property type="entry name" value="Ribosomal_Su5_D2-typ_SF"/>
</dbReference>
<feature type="region of interest" description="Histidinol-phosphatase" evidence="12">
    <location>
        <begin position="1"/>
        <end position="187"/>
    </location>
</feature>
<dbReference type="InterPro" id="IPR005954">
    <property type="entry name" value="HisB_N"/>
</dbReference>
<reference evidence="13 14" key="1">
    <citation type="submission" date="2016-11" db="EMBL/GenBank/DDBJ databases">
        <title>Whole genomes of Flavobacteriaceae.</title>
        <authorList>
            <person name="Stine C."/>
            <person name="Li C."/>
            <person name="Tadesse D."/>
        </authorList>
    </citation>
    <scope>NUCLEOTIDE SEQUENCE [LARGE SCALE GENOMIC DNA]</scope>
    <source>
        <strain evidence="13 14">CCUG 59446</strain>
    </source>
</reference>
<comment type="pathway">
    <text evidence="2 12">Amino-acid biosynthesis; L-histidine biosynthesis; L-histidine from 5-phospho-alpha-D-ribose 1-diphosphate: step 6/9.</text>
</comment>
<evidence type="ECO:0000256" key="2">
    <source>
        <dbReference type="ARBA" id="ARBA00005047"/>
    </source>
</evidence>
<feature type="active site" description="Nucleophile" evidence="12">
    <location>
        <position position="8"/>
    </location>
</feature>
<dbReference type="HAMAP" id="MF_00076">
    <property type="entry name" value="HisB"/>
    <property type="match status" value="1"/>
</dbReference>
<evidence type="ECO:0000256" key="9">
    <source>
        <dbReference type="ARBA" id="ARBA00023239"/>
    </source>
</evidence>
<dbReference type="InterPro" id="IPR023214">
    <property type="entry name" value="HAD_sf"/>
</dbReference>
<proteinExistence type="inferred from homology"/>
<dbReference type="PANTHER" id="PTHR23133:SF2">
    <property type="entry name" value="IMIDAZOLEGLYCEROL-PHOSPHATE DEHYDRATASE"/>
    <property type="match status" value="1"/>
</dbReference>
<comment type="cofactor">
    <cofactor evidence="1 12">
        <name>Mg(2+)</name>
        <dbReference type="ChEBI" id="CHEBI:18420"/>
    </cofactor>
</comment>
<name>A0A226HJM6_9FLAO</name>
<keyword evidence="3 12" id="KW-0963">Cytoplasm</keyword>
<dbReference type="GO" id="GO:0004424">
    <property type="term" value="F:imidazoleglycerol-phosphate dehydratase activity"/>
    <property type="evidence" value="ECO:0007669"/>
    <property type="project" value="UniProtKB-UniRule"/>
</dbReference>
<dbReference type="FunFam" id="3.30.230.40:FF:000003">
    <property type="entry name" value="Imidazoleglycerol-phosphate dehydratase HisB"/>
    <property type="match status" value="1"/>
</dbReference>
<dbReference type="GO" id="GO:0000105">
    <property type="term" value="P:L-histidine biosynthetic process"/>
    <property type="evidence" value="ECO:0007669"/>
    <property type="project" value="UniProtKB-UniRule"/>
</dbReference>
<dbReference type="InterPro" id="IPR006543">
    <property type="entry name" value="Histidinol-phos"/>
</dbReference>
<evidence type="ECO:0000256" key="6">
    <source>
        <dbReference type="ARBA" id="ARBA00022801"/>
    </source>
</evidence>
<dbReference type="HAMAP" id="MF_01022">
    <property type="entry name" value="Bifunc_HisB"/>
    <property type="match status" value="1"/>
</dbReference>
<evidence type="ECO:0000313" key="13">
    <source>
        <dbReference type="EMBL" id="OXA94477.1"/>
    </source>
</evidence>
<evidence type="ECO:0000256" key="4">
    <source>
        <dbReference type="ARBA" id="ARBA00022605"/>
    </source>
</evidence>
<evidence type="ECO:0000256" key="5">
    <source>
        <dbReference type="ARBA" id="ARBA00022723"/>
    </source>
</evidence>
<evidence type="ECO:0000256" key="11">
    <source>
        <dbReference type="ARBA" id="ARBA00049158"/>
    </source>
</evidence>
<dbReference type="PANTHER" id="PTHR23133">
    <property type="entry name" value="IMIDAZOLEGLYCEROL-PHOSPHATE DEHYDRATASE HIS7"/>
    <property type="match status" value="1"/>
</dbReference>
<dbReference type="EMBL" id="MUHA01000036">
    <property type="protein sequence ID" value="OXA94477.1"/>
    <property type="molecule type" value="Genomic_DNA"/>
</dbReference>
<dbReference type="SUPFAM" id="SSF54211">
    <property type="entry name" value="Ribosomal protein S5 domain 2-like"/>
    <property type="match status" value="2"/>
</dbReference>
<evidence type="ECO:0000256" key="7">
    <source>
        <dbReference type="ARBA" id="ARBA00022842"/>
    </source>
</evidence>
<dbReference type="InterPro" id="IPR000807">
    <property type="entry name" value="ImidazoleglycerolP_deHydtase"/>
</dbReference>
<dbReference type="CDD" id="cd07914">
    <property type="entry name" value="IGPD"/>
    <property type="match status" value="1"/>
</dbReference>
<keyword evidence="8 12" id="KW-0368">Histidine biosynthesis</keyword>
<keyword evidence="10 12" id="KW-0511">Multifunctional enzyme</keyword>
<dbReference type="Gene3D" id="3.40.50.1000">
    <property type="entry name" value="HAD superfamily/HAD-like"/>
    <property type="match status" value="1"/>
</dbReference>
<dbReference type="FunFam" id="3.30.230.40:FF:000001">
    <property type="entry name" value="Imidazoleglycerol-phosphate dehydratase HisB"/>
    <property type="match status" value="1"/>
</dbReference>
<dbReference type="EC" id="3.1.3.15" evidence="12"/>
<dbReference type="PROSITE" id="PS00955">
    <property type="entry name" value="IGP_DEHYDRATASE_2"/>
    <property type="match status" value="1"/>
</dbReference>
<dbReference type="NCBIfam" id="TIGR01662">
    <property type="entry name" value="HAD-SF-IIIA"/>
    <property type="match status" value="1"/>
</dbReference>
<dbReference type="NCBIfam" id="NF002111">
    <property type="entry name" value="PRK00951.2-1"/>
    <property type="match status" value="1"/>
</dbReference>
<dbReference type="NCBIfam" id="NF003937">
    <property type="entry name" value="PRK05446.1"/>
    <property type="match status" value="1"/>
</dbReference>
<dbReference type="GO" id="GO:0005737">
    <property type="term" value="C:cytoplasm"/>
    <property type="evidence" value="ECO:0007669"/>
    <property type="project" value="UniProtKB-SubCell"/>
</dbReference>
<feature type="active site" description="Proton donor" evidence="12">
    <location>
        <position position="10"/>
    </location>
</feature>
<dbReference type="RefSeq" id="WP_089056000.1">
    <property type="nucleotide sequence ID" value="NZ_MUHA01000036.1"/>
</dbReference>
<comment type="catalytic activity">
    <reaction evidence="11 12">
        <text>L-histidinol phosphate + H2O = L-histidinol + phosphate</text>
        <dbReference type="Rhea" id="RHEA:14465"/>
        <dbReference type="ChEBI" id="CHEBI:15377"/>
        <dbReference type="ChEBI" id="CHEBI:43474"/>
        <dbReference type="ChEBI" id="CHEBI:57699"/>
        <dbReference type="ChEBI" id="CHEBI:57980"/>
        <dbReference type="EC" id="3.1.3.15"/>
    </reaction>
</comment>
<dbReference type="InterPro" id="IPR038494">
    <property type="entry name" value="IGPD_sf"/>
</dbReference>
<comment type="similarity">
    <text evidence="12">In the N-terminal section; belongs to the histidinol-phosphatase family.</text>
</comment>
<dbReference type="InterPro" id="IPR020566">
    <property type="entry name" value="His_synth_bifunc_HisB"/>
</dbReference>
<comment type="caution">
    <text evidence="13">The sequence shown here is derived from an EMBL/GenBank/DDBJ whole genome shotgun (WGS) entry which is preliminary data.</text>
</comment>
<feature type="binding site" evidence="12">
    <location>
        <position position="129"/>
    </location>
    <ligand>
        <name>Mg(2+)</name>
        <dbReference type="ChEBI" id="CHEBI:18420"/>
    </ligand>
</feature>